<keyword evidence="8 11" id="KW-0456">Lyase</keyword>
<feature type="active site" evidence="11">
    <location>
        <position position="130"/>
    </location>
</feature>
<dbReference type="HAMAP" id="MF_01013">
    <property type="entry name" value="HisF"/>
    <property type="match status" value="1"/>
</dbReference>
<dbReference type="InterPro" id="IPR050064">
    <property type="entry name" value="IGPS_HisA/HisF"/>
</dbReference>
<dbReference type="InterPro" id="IPR011060">
    <property type="entry name" value="RibuloseP-bd_barrel"/>
</dbReference>
<evidence type="ECO:0000256" key="1">
    <source>
        <dbReference type="ARBA" id="ARBA00004496"/>
    </source>
</evidence>
<dbReference type="EC" id="4.3.2.10" evidence="11"/>
<gene>
    <name evidence="11 13" type="primary">hisF</name>
    <name evidence="13" type="ORF">IAD31_10070</name>
</gene>
<dbReference type="GO" id="GO:0000105">
    <property type="term" value="P:L-histidine biosynthetic process"/>
    <property type="evidence" value="ECO:0007669"/>
    <property type="project" value="UniProtKB-UniRule"/>
</dbReference>
<dbReference type="GO" id="GO:0005737">
    <property type="term" value="C:cytoplasm"/>
    <property type="evidence" value="ECO:0007669"/>
    <property type="project" value="UniProtKB-SubCell"/>
</dbReference>
<accession>A0A9D0YTW9</accession>
<dbReference type="SUPFAM" id="SSF51366">
    <property type="entry name" value="Ribulose-phoshate binding barrel"/>
    <property type="match status" value="1"/>
</dbReference>
<evidence type="ECO:0000256" key="9">
    <source>
        <dbReference type="ARBA" id="ARBA00025475"/>
    </source>
</evidence>
<protein>
    <recommendedName>
        <fullName evidence="11">Imidazole glycerol phosphate synthase subunit HisF</fullName>
        <ecNumber evidence="11">4.3.2.10</ecNumber>
    </recommendedName>
    <alternativeName>
        <fullName evidence="11">IGP synthase cyclase subunit</fullName>
    </alternativeName>
    <alternativeName>
        <fullName evidence="11">IGP synthase subunit HisF</fullName>
    </alternativeName>
    <alternativeName>
        <fullName evidence="11">ImGP synthase subunit HisF</fullName>
        <shortName evidence="11">IGPS subunit HisF</shortName>
    </alternativeName>
</protein>
<dbReference type="Proteomes" id="UP000886879">
    <property type="component" value="Unassembled WGS sequence"/>
</dbReference>
<dbReference type="FunFam" id="3.20.20.70:FF:000006">
    <property type="entry name" value="Imidazole glycerol phosphate synthase subunit HisF"/>
    <property type="match status" value="1"/>
</dbReference>
<comment type="pathway">
    <text evidence="2 11">Amino-acid biosynthesis; L-histidine biosynthesis; L-histidine from 5-phospho-alpha-D-ribose 1-diphosphate: step 5/9.</text>
</comment>
<dbReference type="AlphaFoldDB" id="A0A9D0YTW9"/>
<reference evidence="13" key="2">
    <citation type="journal article" date="2021" name="PeerJ">
        <title>Extensive microbial diversity within the chicken gut microbiome revealed by metagenomics and culture.</title>
        <authorList>
            <person name="Gilroy R."/>
            <person name="Ravi A."/>
            <person name="Getino M."/>
            <person name="Pursley I."/>
            <person name="Horton D.L."/>
            <person name="Alikhan N.F."/>
            <person name="Baker D."/>
            <person name="Gharbi K."/>
            <person name="Hall N."/>
            <person name="Watson M."/>
            <person name="Adriaenssens E.M."/>
            <person name="Foster-Nyarko E."/>
            <person name="Jarju S."/>
            <person name="Secka A."/>
            <person name="Antonio M."/>
            <person name="Oren A."/>
            <person name="Chaudhuri R.R."/>
            <person name="La Ragione R."/>
            <person name="Hildebrand F."/>
            <person name="Pallen M.J."/>
        </authorList>
    </citation>
    <scope>NUCLEOTIDE SEQUENCE</scope>
    <source>
        <strain evidence="13">ChiGjej2B2-12916</strain>
    </source>
</reference>
<evidence type="ECO:0000256" key="2">
    <source>
        <dbReference type="ARBA" id="ARBA00005091"/>
    </source>
</evidence>
<evidence type="ECO:0000256" key="5">
    <source>
        <dbReference type="ARBA" id="ARBA00022490"/>
    </source>
</evidence>
<comment type="caution">
    <text evidence="13">The sequence shown here is derived from an EMBL/GenBank/DDBJ whole genome shotgun (WGS) entry which is preliminary data.</text>
</comment>
<comment type="similarity">
    <text evidence="3 11 12">Belongs to the HisA/HisF family.</text>
</comment>
<organism evidence="13 14">
    <name type="scientific">Candidatus Enterenecus faecium</name>
    <dbReference type="NCBI Taxonomy" id="2840780"/>
    <lineage>
        <taxon>Bacteria</taxon>
        <taxon>Bacillati</taxon>
        <taxon>Bacillota</taxon>
        <taxon>Clostridia</taxon>
        <taxon>Eubacteriales</taxon>
        <taxon>Candidatus Enterenecus</taxon>
    </lineage>
</organism>
<evidence type="ECO:0000256" key="11">
    <source>
        <dbReference type="HAMAP-Rule" id="MF_01013"/>
    </source>
</evidence>
<dbReference type="GO" id="GO:0016829">
    <property type="term" value="F:lyase activity"/>
    <property type="evidence" value="ECO:0007669"/>
    <property type="project" value="UniProtKB-KW"/>
</dbReference>
<keyword evidence="5 11" id="KW-0963">Cytoplasm</keyword>
<comment type="function">
    <text evidence="9 11">IGPS catalyzes the conversion of PRFAR and glutamine to IGP, AICAR and glutamate. The HisF subunit catalyzes the cyclization activity that produces IGP and AICAR from PRFAR using the ammonia provided by the HisH subunit.</text>
</comment>
<evidence type="ECO:0000256" key="7">
    <source>
        <dbReference type="ARBA" id="ARBA00023102"/>
    </source>
</evidence>
<name>A0A9D0YTW9_9FIRM</name>
<reference evidence="13" key="1">
    <citation type="submission" date="2020-10" db="EMBL/GenBank/DDBJ databases">
        <authorList>
            <person name="Gilroy R."/>
        </authorList>
    </citation>
    <scope>NUCLEOTIDE SEQUENCE</scope>
    <source>
        <strain evidence="13">ChiGjej2B2-12916</strain>
    </source>
</reference>
<dbReference type="NCBIfam" id="TIGR00735">
    <property type="entry name" value="hisF"/>
    <property type="match status" value="1"/>
</dbReference>
<feature type="active site" evidence="11">
    <location>
        <position position="11"/>
    </location>
</feature>
<sequence>MLAKRIIPCLDVRDGRVVKGINFVNIRDAGDPVELARYYSDQGADEIVFLDITATSDARDTVEDVVERTASQVFVPLTVGGGIRTVEDFRRLLRAGADKISVNSSAVKNPQLIADAAQLFGSQCVVLAIDAKRREEGWFEVVVAGGRIPTGLDAVEWAKRGQELGAGEILLTSMDADGTKAGFDLELTRAVTSAVSIPVIASGGCGELSHFAQVFEETDCDAALAASLFHFGELTVPQVKEYLREQNIPVRERGEGHV</sequence>
<dbReference type="GO" id="GO:0000107">
    <property type="term" value="F:imidazoleglycerol-phosphate synthase activity"/>
    <property type="evidence" value="ECO:0007669"/>
    <property type="project" value="UniProtKB-UniRule"/>
</dbReference>
<dbReference type="EMBL" id="DVFO01000107">
    <property type="protein sequence ID" value="HIQ61917.1"/>
    <property type="molecule type" value="Genomic_DNA"/>
</dbReference>
<keyword evidence="7 11" id="KW-0368">Histidine biosynthesis</keyword>
<dbReference type="Pfam" id="PF00977">
    <property type="entry name" value="His_biosynth"/>
    <property type="match status" value="1"/>
</dbReference>
<keyword evidence="6 11" id="KW-0028">Amino-acid biosynthesis</keyword>
<proteinExistence type="inferred from homology"/>
<dbReference type="InterPro" id="IPR013785">
    <property type="entry name" value="Aldolase_TIM"/>
</dbReference>
<comment type="subcellular location">
    <subcellularLocation>
        <location evidence="1 11">Cytoplasm</location>
    </subcellularLocation>
</comment>
<evidence type="ECO:0000313" key="13">
    <source>
        <dbReference type="EMBL" id="HIQ61917.1"/>
    </source>
</evidence>
<dbReference type="Gene3D" id="3.20.20.70">
    <property type="entry name" value="Aldolase class I"/>
    <property type="match status" value="1"/>
</dbReference>
<dbReference type="CDD" id="cd04731">
    <property type="entry name" value="HisF"/>
    <property type="match status" value="1"/>
</dbReference>
<evidence type="ECO:0000313" key="14">
    <source>
        <dbReference type="Proteomes" id="UP000886879"/>
    </source>
</evidence>
<evidence type="ECO:0000256" key="6">
    <source>
        <dbReference type="ARBA" id="ARBA00022605"/>
    </source>
</evidence>
<dbReference type="InterPro" id="IPR004651">
    <property type="entry name" value="HisF"/>
</dbReference>
<evidence type="ECO:0000256" key="4">
    <source>
        <dbReference type="ARBA" id="ARBA00011152"/>
    </source>
</evidence>
<dbReference type="PANTHER" id="PTHR21235">
    <property type="entry name" value="IMIDAZOLE GLYCEROL PHOSPHATE SYNTHASE SUBUNIT HISF/H IGP SYNTHASE SUBUNIT HISF/H"/>
    <property type="match status" value="1"/>
</dbReference>
<dbReference type="PANTHER" id="PTHR21235:SF2">
    <property type="entry name" value="IMIDAZOLE GLYCEROL PHOSPHATE SYNTHASE HISHF"/>
    <property type="match status" value="1"/>
</dbReference>
<comment type="subunit">
    <text evidence="4 11">Heterodimer of HisH and HisF.</text>
</comment>
<evidence type="ECO:0000256" key="8">
    <source>
        <dbReference type="ARBA" id="ARBA00023239"/>
    </source>
</evidence>
<evidence type="ECO:0000256" key="3">
    <source>
        <dbReference type="ARBA" id="ARBA00009667"/>
    </source>
</evidence>
<evidence type="ECO:0000256" key="12">
    <source>
        <dbReference type="RuleBase" id="RU003657"/>
    </source>
</evidence>
<comment type="catalytic activity">
    <reaction evidence="10 11">
        <text>5-[(5-phospho-1-deoxy-D-ribulos-1-ylimino)methylamino]-1-(5-phospho-beta-D-ribosyl)imidazole-4-carboxamide + L-glutamine = D-erythro-1-(imidazol-4-yl)glycerol 3-phosphate + 5-amino-1-(5-phospho-beta-D-ribosyl)imidazole-4-carboxamide + L-glutamate + H(+)</text>
        <dbReference type="Rhea" id="RHEA:24793"/>
        <dbReference type="ChEBI" id="CHEBI:15378"/>
        <dbReference type="ChEBI" id="CHEBI:29985"/>
        <dbReference type="ChEBI" id="CHEBI:58278"/>
        <dbReference type="ChEBI" id="CHEBI:58359"/>
        <dbReference type="ChEBI" id="CHEBI:58475"/>
        <dbReference type="ChEBI" id="CHEBI:58525"/>
        <dbReference type="EC" id="4.3.2.10"/>
    </reaction>
</comment>
<dbReference type="InterPro" id="IPR006062">
    <property type="entry name" value="His_biosynth"/>
</dbReference>
<evidence type="ECO:0000256" key="10">
    <source>
        <dbReference type="ARBA" id="ARBA00047838"/>
    </source>
</evidence>